<sequence>MSSGGPLVFCSTSWRFTADGPMGPKMACTTMFRRLGLLQQSTIHSLYLHWRSLNHIIRSSPTVSDSQFEPRIIIRTGFGGPSFCLPSPAHKLGRVAEGDLDQKALQLCEGVRSTSFEKAGALPRSSCSHFRGGPT</sequence>
<gene>
    <name evidence="1" type="ORF">PCOR1329_LOCUS85171</name>
</gene>
<evidence type="ECO:0000313" key="1">
    <source>
        <dbReference type="EMBL" id="CAK0911242.1"/>
    </source>
</evidence>
<dbReference type="Proteomes" id="UP001189429">
    <property type="component" value="Unassembled WGS sequence"/>
</dbReference>
<accession>A0ABN9YEI8</accession>
<protein>
    <submittedName>
        <fullName evidence="1">Uncharacterized protein</fullName>
    </submittedName>
</protein>
<comment type="caution">
    <text evidence="1">The sequence shown here is derived from an EMBL/GenBank/DDBJ whole genome shotgun (WGS) entry which is preliminary data.</text>
</comment>
<evidence type="ECO:0000313" key="2">
    <source>
        <dbReference type="Proteomes" id="UP001189429"/>
    </source>
</evidence>
<name>A0ABN9YEI8_9DINO</name>
<keyword evidence="2" id="KW-1185">Reference proteome</keyword>
<dbReference type="EMBL" id="CAUYUJ010022544">
    <property type="protein sequence ID" value="CAK0911242.1"/>
    <property type="molecule type" value="Genomic_DNA"/>
</dbReference>
<proteinExistence type="predicted"/>
<organism evidence="1 2">
    <name type="scientific">Prorocentrum cordatum</name>
    <dbReference type="NCBI Taxonomy" id="2364126"/>
    <lineage>
        <taxon>Eukaryota</taxon>
        <taxon>Sar</taxon>
        <taxon>Alveolata</taxon>
        <taxon>Dinophyceae</taxon>
        <taxon>Prorocentrales</taxon>
        <taxon>Prorocentraceae</taxon>
        <taxon>Prorocentrum</taxon>
    </lineage>
</organism>
<reference evidence="1" key="1">
    <citation type="submission" date="2023-10" db="EMBL/GenBank/DDBJ databases">
        <authorList>
            <person name="Chen Y."/>
            <person name="Shah S."/>
            <person name="Dougan E. K."/>
            <person name="Thang M."/>
            <person name="Chan C."/>
        </authorList>
    </citation>
    <scope>NUCLEOTIDE SEQUENCE [LARGE SCALE GENOMIC DNA]</scope>
</reference>